<dbReference type="InterPro" id="IPR036938">
    <property type="entry name" value="PAP2/HPO_sf"/>
</dbReference>
<evidence type="ECO:0000256" key="2">
    <source>
        <dbReference type="ARBA" id="ARBA00010792"/>
    </source>
</evidence>
<dbReference type="RefSeq" id="WP_058492475.1">
    <property type="nucleotide sequence ID" value="NZ_CBCRUR010000010.1"/>
</dbReference>
<keyword evidence="4 7" id="KW-0812">Transmembrane</keyword>
<comment type="subcellular location">
    <subcellularLocation>
        <location evidence="1">Cell membrane</location>
        <topology evidence="1">Multi-pass membrane protein</topology>
    </subcellularLocation>
</comment>
<feature type="transmembrane region" description="Helical" evidence="7">
    <location>
        <begin position="399"/>
        <end position="417"/>
    </location>
</feature>
<dbReference type="PANTHER" id="PTHR30353">
    <property type="entry name" value="INNER MEMBRANE PROTEIN DEDA-RELATED"/>
    <property type="match status" value="1"/>
</dbReference>
<dbReference type="AlphaFoldDB" id="A0A0W1AJ38"/>
<dbReference type="EMBL" id="LNZC01000005">
    <property type="protein sequence ID" value="KTD81361.1"/>
    <property type="molecule type" value="Genomic_DNA"/>
</dbReference>
<dbReference type="STRING" id="45076.Lwor_0638"/>
<feature type="transmembrane region" description="Helical" evidence="7">
    <location>
        <begin position="329"/>
        <end position="352"/>
    </location>
</feature>
<feature type="transmembrane region" description="Helical" evidence="7">
    <location>
        <begin position="296"/>
        <end position="322"/>
    </location>
</feature>
<feature type="domain" description="Phosphatidic acid phosphatase type 2/haloperoxidase" evidence="8">
    <location>
        <begin position="361"/>
        <end position="444"/>
    </location>
</feature>
<feature type="transmembrane region" description="Helical" evidence="7">
    <location>
        <begin position="453"/>
        <end position="473"/>
    </location>
</feature>
<evidence type="ECO:0000313" key="11">
    <source>
        <dbReference type="EMBL" id="KTD81361.1"/>
    </source>
</evidence>
<feature type="domain" description="LssY-like C-terminal" evidence="10">
    <location>
        <begin position="507"/>
        <end position="618"/>
    </location>
</feature>
<feature type="transmembrane region" description="Helical" evidence="7">
    <location>
        <begin position="423"/>
        <end position="441"/>
    </location>
</feature>
<keyword evidence="12" id="KW-1185">Reference proteome</keyword>
<evidence type="ECO:0000259" key="9">
    <source>
        <dbReference type="Pfam" id="PF09335"/>
    </source>
</evidence>
<dbReference type="GO" id="GO:0005886">
    <property type="term" value="C:plasma membrane"/>
    <property type="evidence" value="ECO:0007669"/>
    <property type="project" value="UniProtKB-SubCell"/>
</dbReference>
<protein>
    <submittedName>
        <fullName evidence="11">Secretion system protein Y</fullName>
    </submittedName>
</protein>
<dbReference type="Proteomes" id="UP000054662">
    <property type="component" value="Unassembled WGS sequence"/>
</dbReference>
<evidence type="ECO:0000259" key="10">
    <source>
        <dbReference type="Pfam" id="PF14067"/>
    </source>
</evidence>
<keyword evidence="5 7" id="KW-1133">Transmembrane helix</keyword>
<feature type="transmembrane region" description="Helical" evidence="7">
    <location>
        <begin position="367"/>
        <end position="387"/>
    </location>
</feature>
<dbReference type="PATRIC" id="fig|45076.6.peg.702"/>
<gene>
    <name evidence="11" type="primary">lssY</name>
    <name evidence="11" type="ORF">Lwor_0638</name>
</gene>
<dbReference type="Pfam" id="PF14067">
    <property type="entry name" value="LssY_C"/>
    <property type="match status" value="1"/>
</dbReference>
<reference evidence="11 12" key="1">
    <citation type="submission" date="2015-11" db="EMBL/GenBank/DDBJ databases">
        <title>Genomic analysis of 38 Legionella species identifies large and diverse effector repertoires.</title>
        <authorList>
            <person name="Burstein D."/>
            <person name="Amaro F."/>
            <person name="Zusman T."/>
            <person name="Lifshitz Z."/>
            <person name="Cohen O."/>
            <person name="Gilbert J.A."/>
            <person name="Pupko T."/>
            <person name="Shuman H.A."/>
            <person name="Segal G."/>
        </authorList>
    </citation>
    <scope>NUCLEOTIDE SEQUENCE [LARGE SCALE GENOMIC DNA]</scope>
    <source>
        <strain evidence="11 12">ATCC 49508</strain>
    </source>
</reference>
<dbReference type="Pfam" id="PF01569">
    <property type="entry name" value="PAP2"/>
    <property type="match status" value="1"/>
</dbReference>
<dbReference type="InterPro" id="IPR000326">
    <property type="entry name" value="PAP2/HPO"/>
</dbReference>
<sequence>MNLFADYVHPLTSWLQANPHWSLFITFFIALTESLAIIGSIVPGSVTMTAIGILAGSGIMRIDLTLIAATLGAVCGDSLSYFIGYFYSDQLAEMWPFKKYPNLLKYGKDFFEKHGGKSVLIGRFVGPLRSIIPVIAGIMHMKQWRFLIANVISAIGWSFLYVIPGFLIGTAGHELSTEGATRLFILILVLLAVAWFASILIKSAYIRINRFLKNNLHHYWLSSKTNSKLFSLFNALTPKEEQDHYPTAGLLLLSFLLNLSFIVLLLLSALTPWLDVINNPVHLLAQSLHTSLLESLSIICVQFTSTITLSGLFIVFCLFAFYYRNYKTVFYLSSIFFFSILSILVLDCIHYTPRPQGLLVTMPGSSFLVQHLVVATAFYGFILFYVTNTYSLLTNTFRTIILIVLGLSGLAVVYLGDHWLTDVIASYLLGMAIGLIHWIMYRKSNYISSKKGVPLGKMVTVLMTLLLCTTFSARLNYKTLVHNHSPFHKEYTLTQSAWWNQLNPILPLYRLNRIGQRISLLNLQYYGNLDELVTRLEELGWKSHNESFLTKLLMKMNKSNNAIQLPLFAQLFENKRPSILMSYQDKTTNTTLVLTFWESSFFIHDLEHPIWIGAIHQNNPNKGNQKIKKIKLAKLINPVSFLIPALDEFTLRRIEVPQNLIKSSLYPTAPFILLIKKTQASN</sequence>
<dbReference type="InterPro" id="IPR032818">
    <property type="entry name" value="DedA-like"/>
</dbReference>
<keyword evidence="6 7" id="KW-0472">Membrane</keyword>
<feature type="transmembrane region" description="Helical" evidence="7">
    <location>
        <begin position="180"/>
        <end position="201"/>
    </location>
</feature>
<accession>A0A0W1AJ38</accession>
<dbReference type="PANTHER" id="PTHR30353:SF15">
    <property type="entry name" value="INNER MEMBRANE PROTEIN YABI"/>
    <property type="match status" value="1"/>
</dbReference>
<feature type="transmembrane region" description="Helical" evidence="7">
    <location>
        <begin position="120"/>
        <end position="139"/>
    </location>
</feature>
<dbReference type="Gene3D" id="1.20.144.10">
    <property type="entry name" value="Phosphatidic acid phosphatase type 2/haloperoxidase"/>
    <property type="match status" value="1"/>
</dbReference>
<dbReference type="SUPFAM" id="SSF48317">
    <property type="entry name" value="Acid phosphatase/Vanadium-dependent haloperoxidase"/>
    <property type="match status" value="1"/>
</dbReference>
<comment type="similarity">
    <text evidence="2">Belongs to the DedA family.</text>
</comment>
<evidence type="ECO:0000256" key="1">
    <source>
        <dbReference type="ARBA" id="ARBA00004651"/>
    </source>
</evidence>
<name>A0A0W1AJ38_9GAMM</name>
<evidence type="ECO:0000256" key="7">
    <source>
        <dbReference type="SAM" id="Phobius"/>
    </source>
</evidence>
<evidence type="ECO:0000256" key="4">
    <source>
        <dbReference type="ARBA" id="ARBA00022692"/>
    </source>
</evidence>
<feature type="transmembrane region" description="Helical" evidence="7">
    <location>
        <begin position="64"/>
        <end position="87"/>
    </location>
</feature>
<evidence type="ECO:0000313" key="12">
    <source>
        <dbReference type="Proteomes" id="UP000054662"/>
    </source>
</evidence>
<feature type="transmembrane region" description="Helical" evidence="7">
    <location>
        <begin position="249"/>
        <end position="274"/>
    </location>
</feature>
<evidence type="ECO:0000256" key="6">
    <source>
        <dbReference type="ARBA" id="ARBA00023136"/>
    </source>
</evidence>
<feature type="domain" description="VTT" evidence="9">
    <location>
        <begin position="42"/>
        <end position="165"/>
    </location>
</feature>
<keyword evidence="3" id="KW-1003">Cell membrane</keyword>
<proteinExistence type="inferred from homology"/>
<evidence type="ECO:0000256" key="5">
    <source>
        <dbReference type="ARBA" id="ARBA00022989"/>
    </source>
</evidence>
<organism evidence="11 12">
    <name type="scientific">Legionella worsleiensis</name>
    <dbReference type="NCBI Taxonomy" id="45076"/>
    <lineage>
        <taxon>Bacteria</taxon>
        <taxon>Pseudomonadati</taxon>
        <taxon>Pseudomonadota</taxon>
        <taxon>Gammaproteobacteria</taxon>
        <taxon>Legionellales</taxon>
        <taxon>Legionellaceae</taxon>
        <taxon>Legionella</taxon>
    </lineage>
</organism>
<dbReference type="Pfam" id="PF09335">
    <property type="entry name" value="VTT_dom"/>
    <property type="match status" value="1"/>
</dbReference>
<feature type="transmembrane region" description="Helical" evidence="7">
    <location>
        <begin position="146"/>
        <end position="168"/>
    </location>
</feature>
<evidence type="ECO:0000256" key="3">
    <source>
        <dbReference type="ARBA" id="ARBA00022475"/>
    </source>
</evidence>
<dbReference type="InterPro" id="IPR032816">
    <property type="entry name" value="VTT_dom"/>
</dbReference>
<dbReference type="OrthoDB" id="9780918at2"/>
<dbReference type="InterPro" id="IPR025902">
    <property type="entry name" value="LssY-like-C_dom"/>
</dbReference>
<evidence type="ECO:0000259" key="8">
    <source>
        <dbReference type="Pfam" id="PF01569"/>
    </source>
</evidence>
<comment type="caution">
    <text evidence="11">The sequence shown here is derived from an EMBL/GenBank/DDBJ whole genome shotgun (WGS) entry which is preliminary data.</text>
</comment>